<organism evidence="1 2">
    <name type="scientific">Trifolium pratense</name>
    <name type="common">Red clover</name>
    <dbReference type="NCBI Taxonomy" id="57577"/>
    <lineage>
        <taxon>Eukaryota</taxon>
        <taxon>Viridiplantae</taxon>
        <taxon>Streptophyta</taxon>
        <taxon>Embryophyta</taxon>
        <taxon>Tracheophyta</taxon>
        <taxon>Spermatophyta</taxon>
        <taxon>Magnoliopsida</taxon>
        <taxon>eudicotyledons</taxon>
        <taxon>Gunneridae</taxon>
        <taxon>Pentapetalae</taxon>
        <taxon>rosids</taxon>
        <taxon>fabids</taxon>
        <taxon>Fabales</taxon>
        <taxon>Fabaceae</taxon>
        <taxon>Papilionoideae</taxon>
        <taxon>50 kb inversion clade</taxon>
        <taxon>NPAAA clade</taxon>
        <taxon>Hologalegina</taxon>
        <taxon>IRL clade</taxon>
        <taxon>Trifolieae</taxon>
        <taxon>Trifolium</taxon>
    </lineage>
</organism>
<evidence type="ECO:0000313" key="1">
    <source>
        <dbReference type="EMBL" id="CAJ2665972.1"/>
    </source>
</evidence>
<accession>A0ACB0LFF2</accession>
<name>A0ACB0LFF2_TRIPR</name>
<gene>
    <name evidence="1" type="ORF">MILVUS5_LOCUS30850</name>
</gene>
<reference evidence="1" key="1">
    <citation type="submission" date="2023-10" db="EMBL/GenBank/DDBJ databases">
        <authorList>
            <person name="Rodriguez Cubillos JULIANA M."/>
            <person name="De Vega J."/>
        </authorList>
    </citation>
    <scope>NUCLEOTIDE SEQUENCE</scope>
</reference>
<dbReference type="EMBL" id="CASHSV030000513">
    <property type="protein sequence ID" value="CAJ2665972.1"/>
    <property type="molecule type" value="Genomic_DNA"/>
</dbReference>
<keyword evidence="2" id="KW-1185">Reference proteome</keyword>
<protein>
    <submittedName>
        <fullName evidence="1">Uncharacterized protein</fullName>
    </submittedName>
</protein>
<dbReference type="Proteomes" id="UP001177021">
    <property type="component" value="Unassembled WGS sequence"/>
</dbReference>
<proteinExistence type="predicted"/>
<sequence>MASTLEMQPSSPPYNSMKQEDLDFNLTEWGMKSRIISRENTKSRRYSASIIRSFREDTKSFRSNITISSTASSPGYTLKDEIDPSTYSFTTALKALQARSVYKSWECLSPDGFALNSKWNEAEKYICNPLSGEVPMECLSAKTLSGRLFQNSTTNRITMSAPLVFSSRQIQKKAMASTYSFTKEDVARHFLSPEKENEEMTRDAYTQSSMLHCLSSSNPSTTLTPSIIEMSTNEDSTNSDDNKTKSEEEVEMKDKDTWETREEIVMHEYNKKKDEQICRKSGCFSWIRKKKSKEREIQRRNNSIFPIKFNVC</sequence>
<comment type="caution">
    <text evidence="1">The sequence shown here is derived from an EMBL/GenBank/DDBJ whole genome shotgun (WGS) entry which is preliminary data.</text>
</comment>
<evidence type="ECO:0000313" key="2">
    <source>
        <dbReference type="Proteomes" id="UP001177021"/>
    </source>
</evidence>